<feature type="region of interest" description="Disordered" evidence="1">
    <location>
        <begin position="1"/>
        <end position="116"/>
    </location>
</feature>
<protein>
    <submittedName>
        <fullName evidence="3">Uncharacterized protein isoform X1</fullName>
    </submittedName>
</protein>
<reference evidence="3" key="2">
    <citation type="submission" date="2025-08" db="UniProtKB">
        <authorList>
            <consortium name="RefSeq"/>
        </authorList>
    </citation>
    <scope>IDENTIFICATION</scope>
    <source>
        <strain evidence="3">14028-0561.14</strain>
        <tissue evidence="3">Whole fly</tissue>
    </source>
</reference>
<feature type="compositionally biased region" description="Polar residues" evidence="1">
    <location>
        <begin position="105"/>
        <end position="116"/>
    </location>
</feature>
<accession>A0ABM4GD86</accession>
<feature type="compositionally biased region" description="Low complexity" evidence="1">
    <location>
        <begin position="43"/>
        <end position="62"/>
    </location>
</feature>
<reference evidence="2" key="1">
    <citation type="submission" date="2025-05" db="UniProtKB">
        <authorList>
            <consortium name="RefSeq"/>
        </authorList>
    </citation>
    <scope>NUCLEOTIDE SEQUENCE [LARGE SCALE GENOMIC DNA]</scope>
    <source>
        <strain evidence="2">14028-0561.14</strain>
    </source>
</reference>
<dbReference type="RefSeq" id="XP_070140688.1">
    <property type="nucleotide sequence ID" value="XM_070284587.1"/>
</dbReference>
<feature type="region of interest" description="Disordered" evidence="1">
    <location>
        <begin position="153"/>
        <end position="187"/>
    </location>
</feature>
<organism evidence="2 3">
    <name type="scientific">Drosophila kikkawai</name>
    <name type="common">Fruit fly</name>
    <dbReference type="NCBI Taxonomy" id="30033"/>
    <lineage>
        <taxon>Eukaryota</taxon>
        <taxon>Metazoa</taxon>
        <taxon>Ecdysozoa</taxon>
        <taxon>Arthropoda</taxon>
        <taxon>Hexapoda</taxon>
        <taxon>Insecta</taxon>
        <taxon>Pterygota</taxon>
        <taxon>Neoptera</taxon>
        <taxon>Endopterygota</taxon>
        <taxon>Diptera</taxon>
        <taxon>Brachycera</taxon>
        <taxon>Muscomorpha</taxon>
        <taxon>Ephydroidea</taxon>
        <taxon>Drosophilidae</taxon>
        <taxon>Drosophila</taxon>
        <taxon>Sophophora</taxon>
    </lineage>
</organism>
<evidence type="ECO:0000256" key="1">
    <source>
        <dbReference type="SAM" id="MobiDB-lite"/>
    </source>
</evidence>
<gene>
    <name evidence="3" type="primary">LOC108082279</name>
</gene>
<proteinExistence type="predicted"/>
<keyword evidence="2" id="KW-1185">Reference proteome</keyword>
<evidence type="ECO:0000313" key="2">
    <source>
        <dbReference type="Proteomes" id="UP001652661"/>
    </source>
</evidence>
<dbReference type="GeneID" id="108082279"/>
<sequence>MSYPFFCEKPPPVRDSSGNPQLMGHSPDMYSQPTAPLRNAPFGGAAATAAATTTGDQQTQTQSRDLRIPAGWQSDWELDPDWESMDNGPPPPTSRAFDDDLYPNDNGNPPRQPKSSITEMDKQLFGSYFPAYPEFLGRQWHLQQLKQLQVQQKWQSPPVKAKRTPIQWPPPGDGDEEQQQPEPGEPRYPFAYAYSLPWKRKHRYMPSISAGAMTNLGDFFNRLEANVRFAEQSQLGESETRLLEGKHPHPLQHLPAMPPAEGSEPDPVQQQEQDRKTSKLLHALRSYRPSQKIRSLVSRNPQGYRSQLIDPSYMWLGLGK</sequence>
<feature type="region of interest" description="Disordered" evidence="1">
    <location>
        <begin position="247"/>
        <end position="277"/>
    </location>
</feature>
<dbReference type="Proteomes" id="UP001652661">
    <property type="component" value="Chromosome 2R"/>
</dbReference>
<evidence type="ECO:0000313" key="3">
    <source>
        <dbReference type="RefSeq" id="XP_070140688.1"/>
    </source>
</evidence>
<name>A0ABM4GD86_DROKI</name>